<dbReference type="PANTHER" id="PTHR43597">
    <property type="entry name" value="SULFUR ACCEPTOR PROTEIN CSDE"/>
    <property type="match status" value="1"/>
</dbReference>
<proteinExistence type="inferred from homology"/>
<protein>
    <submittedName>
        <fullName evidence="3">Cysteine desulfuration protein SufE</fullName>
    </submittedName>
</protein>
<sequence length="144" mass="16016">MSDFSSCLKKQDEIKKLFSGLSEEARYEKIIELGRKLIKLSPDEKTPSNFVPGCQSAMYLAAEYKDGKVYFNADSDALISAGLARILIEVYSGETPEVILKCPPSYLEELGISASLTPSRANGLYSIHLKMKKEALRFLINNSK</sequence>
<dbReference type="Gene3D" id="3.90.1010.10">
    <property type="match status" value="1"/>
</dbReference>
<name>A0A090D1Q4_9BACT</name>
<evidence type="ECO:0000256" key="1">
    <source>
        <dbReference type="ARBA" id="ARBA00010282"/>
    </source>
</evidence>
<comment type="caution">
    <text evidence="3">The sequence shown here is derived from an EMBL/GenBank/DDBJ whole genome shotgun (WGS) entry which is preliminary data.</text>
</comment>
<feature type="domain" description="Fe-S metabolism associated" evidence="2">
    <location>
        <begin position="19"/>
        <end position="133"/>
    </location>
</feature>
<dbReference type="STRING" id="1437425.CSEC_1161"/>
<dbReference type="EMBL" id="CCEJ010000004">
    <property type="protein sequence ID" value="CDR33985.1"/>
    <property type="molecule type" value="Genomic_DNA"/>
</dbReference>
<dbReference type="Proteomes" id="UP000031552">
    <property type="component" value="Unassembled WGS sequence"/>
</dbReference>
<dbReference type="eggNOG" id="COG2166">
    <property type="taxonomic scope" value="Bacteria"/>
</dbReference>
<gene>
    <name evidence="3" type="primary">sufE</name>
    <name evidence="3" type="ORF">CSEC_1161</name>
</gene>
<evidence type="ECO:0000313" key="4">
    <source>
        <dbReference type="Proteomes" id="UP000031552"/>
    </source>
</evidence>
<dbReference type="AlphaFoldDB" id="A0A090D1Q4"/>
<evidence type="ECO:0000259" key="2">
    <source>
        <dbReference type="Pfam" id="PF02657"/>
    </source>
</evidence>
<evidence type="ECO:0000313" key="3">
    <source>
        <dbReference type="EMBL" id="CDR33985.1"/>
    </source>
</evidence>
<comment type="similarity">
    <text evidence="1">Belongs to the SufE family.</text>
</comment>
<reference evidence="3" key="2">
    <citation type="submission" date="2014-09" db="EMBL/GenBank/DDBJ databases">
        <title>Criblamydia sequanensis harbors a mega-plasmid encoding arsenite resistance.</title>
        <authorList>
            <person name="Bertelli C."/>
            <person name="Goesmann A."/>
            <person name="Greub G."/>
        </authorList>
    </citation>
    <scope>NUCLEOTIDE SEQUENCE [LARGE SCALE GENOMIC DNA]</scope>
    <source>
        <strain evidence="3">CRIB-18</strain>
    </source>
</reference>
<dbReference type="RefSeq" id="WP_041017491.1">
    <property type="nucleotide sequence ID" value="NZ_CCEJ010000004.1"/>
</dbReference>
<keyword evidence="4" id="KW-1185">Reference proteome</keyword>
<dbReference type="OrthoDB" id="21282at2"/>
<dbReference type="InterPro" id="IPR003808">
    <property type="entry name" value="Fe-S_metab-assoc_dom"/>
</dbReference>
<organism evidence="3 4">
    <name type="scientific">Candidatus Criblamydia sequanensis CRIB-18</name>
    <dbReference type="NCBI Taxonomy" id="1437425"/>
    <lineage>
        <taxon>Bacteria</taxon>
        <taxon>Pseudomonadati</taxon>
        <taxon>Chlamydiota</taxon>
        <taxon>Chlamydiia</taxon>
        <taxon>Parachlamydiales</taxon>
        <taxon>Candidatus Criblamydiaceae</taxon>
        <taxon>Candidatus Criblamydia</taxon>
    </lineage>
</organism>
<dbReference type="PANTHER" id="PTHR43597:SF5">
    <property type="entry name" value="SUFE-LIKE PROTEIN 2, CHLOROPLASTIC"/>
    <property type="match status" value="1"/>
</dbReference>
<dbReference type="SUPFAM" id="SSF82649">
    <property type="entry name" value="SufE/NifU"/>
    <property type="match status" value="1"/>
</dbReference>
<reference evidence="3" key="1">
    <citation type="submission" date="2013-12" db="EMBL/GenBank/DDBJ databases">
        <authorList>
            <person name="Linke B."/>
        </authorList>
    </citation>
    <scope>NUCLEOTIDE SEQUENCE [LARGE SCALE GENOMIC DNA]</scope>
    <source>
        <strain evidence="3">CRIB-18</strain>
    </source>
</reference>
<dbReference type="Pfam" id="PF02657">
    <property type="entry name" value="SufE"/>
    <property type="match status" value="1"/>
</dbReference>
<accession>A0A090D1Q4</accession>